<protein>
    <recommendedName>
        <fullName evidence="3">DUF3221 domain-containing protein</fullName>
    </recommendedName>
</protein>
<dbReference type="PROSITE" id="PS51257">
    <property type="entry name" value="PROKAR_LIPOPROTEIN"/>
    <property type="match status" value="1"/>
</dbReference>
<accession>A0A2W1LF44</accession>
<evidence type="ECO:0000313" key="2">
    <source>
        <dbReference type="Proteomes" id="UP000249522"/>
    </source>
</evidence>
<dbReference type="AlphaFoldDB" id="A0A2W1LF44"/>
<dbReference type="RefSeq" id="WP_111145167.1">
    <property type="nucleotide sequence ID" value="NZ_QKRB01000028.1"/>
</dbReference>
<dbReference type="Gene3D" id="2.40.50.140">
    <property type="entry name" value="Nucleic acid-binding proteins"/>
    <property type="match status" value="1"/>
</dbReference>
<comment type="caution">
    <text evidence="1">The sequence shown here is derived from an EMBL/GenBank/DDBJ whole genome shotgun (WGS) entry which is preliminary data.</text>
</comment>
<gene>
    <name evidence="1" type="ORF">DNH61_02855</name>
</gene>
<dbReference type="EMBL" id="QKRB01000028">
    <property type="protein sequence ID" value="PZD97309.1"/>
    <property type="molecule type" value="Genomic_DNA"/>
</dbReference>
<dbReference type="Proteomes" id="UP000249522">
    <property type="component" value="Unassembled WGS sequence"/>
</dbReference>
<dbReference type="InterPro" id="IPR021598">
    <property type="entry name" value="DUF3221"/>
</dbReference>
<sequence>MNRYRDIYPAVLAMLVLISMLGCSSASGEPSMVGRIVDKDGGEILVAEGVTKEAIADGLDINDLLASSDKYPNACWVKVGLNWYKVGDKVEVWYNGSEDSYPCQATADKVKRSDE</sequence>
<organism evidence="1 2">
    <name type="scientific">Paenibacillus sambharensis</name>
    <dbReference type="NCBI Taxonomy" id="1803190"/>
    <lineage>
        <taxon>Bacteria</taxon>
        <taxon>Bacillati</taxon>
        <taxon>Bacillota</taxon>
        <taxon>Bacilli</taxon>
        <taxon>Bacillales</taxon>
        <taxon>Paenibacillaceae</taxon>
        <taxon>Paenibacillus</taxon>
    </lineage>
</organism>
<evidence type="ECO:0008006" key="3">
    <source>
        <dbReference type="Google" id="ProtNLM"/>
    </source>
</evidence>
<keyword evidence="2" id="KW-1185">Reference proteome</keyword>
<dbReference type="Pfam" id="PF11518">
    <property type="entry name" value="DUF3221"/>
    <property type="match status" value="1"/>
</dbReference>
<dbReference type="OrthoDB" id="2619173at2"/>
<name>A0A2W1LF44_9BACL</name>
<proteinExistence type="predicted"/>
<evidence type="ECO:0000313" key="1">
    <source>
        <dbReference type="EMBL" id="PZD97309.1"/>
    </source>
</evidence>
<dbReference type="InterPro" id="IPR012340">
    <property type="entry name" value="NA-bd_OB-fold"/>
</dbReference>
<reference evidence="1 2" key="1">
    <citation type="submission" date="2018-06" db="EMBL/GenBank/DDBJ databases">
        <title>Paenibacillus imtechensis sp. nov.</title>
        <authorList>
            <person name="Pinnaka A.K."/>
            <person name="Singh H."/>
            <person name="Kaur M."/>
        </authorList>
    </citation>
    <scope>NUCLEOTIDE SEQUENCE [LARGE SCALE GENOMIC DNA]</scope>
    <source>
        <strain evidence="1 2">SMB1</strain>
    </source>
</reference>